<organism evidence="2 3">
    <name type="scientific">Stylophora pistillata</name>
    <name type="common">Smooth cauliflower coral</name>
    <dbReference type="NCBI Taxonomy" id="50429"/>
    <lineage>
        <taxon>Eukaryota</taxon>
        <taxon>Metazoa</taxon>
        <taxon>Cnidaria</taxon>
        <taxon>Anthozoa</taxon>
        <taxon>Hexacorallia</taxon>
        <taxon>Scleractinia</taxon>
        <taxon>Astrocoeniina</taxon>
        <taxon>Pocilloporidae</taxon>
        <taxon>Stylophora</taxon>
    </lineage>
</organism>
<dbReference type="PANTHER" id="PTHR33332">
    <property type="entry name" value="REVERSE TRANSCRIPTASE DOMAIN-CONTAINING PROTEIN"/>
    <property type="match status" value="1"/>
</dbReference>
<dbReference type="InterPro" id="IPR043502">
    <property type="entry name" value="DNA/RNA_pol_sf"/>
</dbReference>
<reference evidence="3" key="1">
    <citation type="journal article" date="2017" name="bioRxiv">
        <title>Comparative analysis of the genomes of Stylophora pistillata and Acropora digitifera provides evidence for extensive differences between species of corals.</title>
        <authorList>
            <person name="Voolstra C.R."/>
            <person name="Li Y."/>
            <person name="Liew Y.J."/>
            <person name="Baumgarten S."/>
            <person name="Zoccola D."/>
            <person name="Flot J.-F."/>
            <person name="Tambutte S."/>
            <person name="Allemand D."/>
            <person name="Aranda M."/>
        </authorList>
    </citation>
    <scope>NUCLEOTIDE SEQUENCE [LARGE SCALE GENOMIC DNA]</scope>
</reference>
<dbReference type="OrthoDB" id="5954387at2759"/>
<keyword evidence="3" id="KW-1185">Reference proteome</keyword>
<dbReference type="EMBL" id="LSMT01000758">
    <property type="protein sequence ID" value="PFX14591.1"/>
    <property type="molecule type" value="Genomic_DNA"/>
</dbReference>
<dbReference type="SUPFAM" id="SSF56672">
    <property type="entry name" value="DNA/RNA polymerases"/>
    <property type="match status" value="1"/>
</dbReference>
<dbReference type="PROSITE" id="PS50878">
    <property type="entry name" value="RT_POL"/>
    <property type="match status" value="1"/>
</dbReference>
<evidence type="ECO:0000313" key="3">
    <source>
        <dbReference type="Proteomes" id="UP000225706"/>
    </source>
</evidence>
<dbReference type="AlphaFoldDB" id="A0A2B4RAB3"/>
<protein>
    <submittedName>
        <fullName evidence="2">Putative 115 kDa protein</fullName>
    </submittedName>
</protein>
<dbReference type="Pfam" id="PF00078">
    <property type="entry name" value="RVT_1"/>
    <property type="match status" value="1"/>
</dbReference>
<gene>
    <name evidence="2" type="ORF">AWC38_SpisGene21237</name>
</gene>
<dbReference type="Proteomes" id="UP000225706">
    <property type="component" value="Unassembled WGS sequence"/>
</dbReference>
<feature type="domain" description="Reverse transcriptase" evidence="1">
    <location>
        <begin position="1"/>
        <end position="192"/>
    </location>
</feature>
<name>A0A2B4RAB3_STYPI</name>
<comment type="caution">
    <text evidence="2">The sequence shown here is derived from an EMBL/GenBank/DDBJ whole genome shotgun (WGS) entry which is preliminary data.</text>
</comment>
<dbReference type="InterPro" id="IPR000477">
    <property type="entry name" value="RT_dom"/>
</dbReference>
<evidence type="ECO:0000259" key="1">
    <source>
        <dbReference type="PROSITE" id="PS50878"/>
    </source>
</evidence>
<accession>A0A2B4RAB3</accession>
<evidence type="ECO:0000313" key="2">
    <source>
        <dbReference type="EMBL" id="PFX14591.1"/>
    </source>
</evidence>
<proteinExistence type="predicted"/>
<sequence length="380" mass="43193">MWISQTTLTTFAALSFADTIRRNIDLGFMTGAAFVDLRKAFDTIDHSILLRKLRSFGIKSKELNWFENYLSGRTQVVGVGGVSSDPLHITSGVPQGSILGPLLFVIYINDLHLCIKSCDVLMYADDTVLFCAGFNSEVIEDNLNQDLHTLGEWLQVKSLFLNTTKSEAMLFGTHSKLSKQNDFDITFHGQSLTRVNKFTYLEFIIATDHKPLLGIFNSHKPTSARRWKLWLMPYNCQLIYRPGKDAENPADFMSRHPSKTESEERNIAEDYVNYVCNQAVPKAITLQEMKLESEKDTSFQALIKAIETDQCTQPEVEDYRNVKDELLVYQGTILRGNRIVVQKALRDRAVDLAHVGHQGTVKTKRLIREKVWFSGADKMV</sequence>
<dbReference type="CDD" id="cd01650">
    <property type="entry name" value="RT_nLTR_like"/>
    <property type="match status" value="1"/>
</dbReference>
<dbReference type="Gene3D" id="1.10.340.70">
    <property type="match status" value="1"/>
</dbReference>
<dbReference type="STRING" id="50429.A0A2B4RAB3"/>